<keyword evidence="2" id="KW-0489">Methyltransferase</keyword>
<reference evidence="2" key="1">
    <citation type="submission" date="2020-07" db="EMBL/GenBank/DDBJ databases">
        <title>The High-quality genome of the commercially important snow crab, Chionoecetes opilio.</title>
        <authorList>
            <person name="Jeong J.-H."/>
            <person name="Ryu S."/>
        </authorList>
    </citation>
    <scope>NUCLEOTIDE SEQUENCE</scope>
    <source>
        <strain evidence="2">MADBK_172401_WGS</strain>
        <tissue evidence="2">Digestive gland</tissue>
    </source>
</reference>
<feature type="compositionally biased region" description="Polar residues" evidence="1">
    <location>
        <begin position="1"/>
        <end position="12"/>
    </location>
</feature>
<evidence type="ECO:0000256" key="1">
    <source>
        <dbReference type="SAM" id="MobiDB-lite"/>
    </source>
</evidence>
<dbReference type="GO" id="GO:0032259">
    <property type="term" value="P:methylation"/>
    <property type="evidence" value="ECO:0007669"/>
    <property type="project" value="UniProtKB-KW"/>
</dbReference>
<dbReference type="EMBL" id="JACEEZ010024768">
    <property type="protein sequence ID" value="KAG0708484.1"/>
    <property type="molecule type" value="Genomic_DNA"/>
</dbReference>
<feature type="region of interest" description="Disordered" evidence="1">
    <location>
        <begin position="1"/>
        <end position="27"/>
    </location>
</feature>
<comment type="caution">
    <text evidence="2">The sequence shown here is derived from an EMBL/GenBank/DDBJ whole genome shotgun (WGS) entry which is preliminary data.</text>
</comment>
<protein>
    <submittedName>
        <fullName evidence="2">Histidine protein methyltransferase 1</fullName>
    </submittedName>
</protein>
<dbReference type="GO" id="GO:0008168">
    <property type="term" value="F:methyltransferase activity"/>
    <property type="evidence" value="ECO:0007669"/>
    <property type="project" value="UniProtKB-KW"/>
</dbReference>
<dbReference type="AlphaFoldDB" id="A0A8J5CJF4"/>
<accession>A0A8J5CJF4</accession>
<gene>
    <name evidence="2" type="ORF">GWK47_024011</name>
</gene>
<name>A0A8J5CJF4_CHIOP</name>
<dbReference type="Proteomes" id="UP000770661">
    <property type="component" value="Unassembled WGS sequence"/>
</dbReference>
<dbReference type="OrthoDB" id="1723750at2759"/>
<evidence type="ECO:0000313" key="2">
    <source>
        <dbReference type="EMBL" id="KAG0708484.1"/>
    </source>
</evidence>
<proteinExistence type="predicted"/>
<evidence type="ECO:0000313" key="3">
    <source>
        <dbReference type="Proteomes" id="UP000770661"/>
    </source>
</evidence>
<organism evidence="2 3">
    <name type="scientific">Chionoecetes opilio</name>
    <name type="common">Atlantic snow crab</name>
    <name type="synonym">Cancer opilio</name>
    <dbReference type="NCBI Taxonomy" id="41210"/>
    <lineage>
        <taxon>Eukaryota</taxon>
        <taxon>Metazoa</taxon>
        <taxon>Ecdysozoa</taxon>
        <taxon>Arthropoda</taxon>
        <taxon>Crustacea</taxon>
        <taxon>Multicrustacea</taxon>
        <taxon>Malacostraca</taxon>
        <taxon>Eumalacostraca</taxon>
        <taxon>Eucarida</taxon>
        <taxon>Decapoda</taxon>
        <taxon>Pleocyemata</taxon>
        <taxon>Brachyura</taxon>
        <taxon>Eubrachyura</taxon>
        <taxon>Majoidea</taxon>
        <taxon>Majidae</taxon>
        <taxon>Chionoecetes</taxon>
    </lineage>
</organism>
<keyword evidence="3" id="KW-1185">Reference proteome</keyword>
<sequence length="171" mass="19225">MFQFNFNVNSEAESGPQVTEGERGEPPLEWLPAQRHQVTPHHFPIPSDGDVTEITVCNKKIQYLAESFAVKRLQEKGTTCNLSSALENHTDLVPALYEGGLTIWECTWDLLQHLASLNMDLKNKSGRPGNYAPGFGCSAGFWKIRNHSRVLGVAETWDAEFGNFNLYLEKE</sequence>
<keyword evidence="2" id="KW-0808">Transferase</keyword>